<dbReference type="KEGG" id="orn:DV701_05655"/>
<feature type="domain" description="HTH luxR-type" evidence="2">
    <location>
        <begin position="745"/>
        <end position="810"/>
    </location>
</feature>
<dbReference type="OrthoDB" id="3171430at2"/>
<dbReference type="EMBL" id="CP031229">
    <property type="protein sequence ID" value="AXH95674.1"/>
    <property type="molecule type" value="Genomic_DNA"/>
</dbReference>
<keyword evidence="4" id="KW-1185">Reference proteome</keyword>
<proteinExistence type="predicted"/>
<dbReference type="AlphaFoldDB" id="A0A345NKW6"/>
<dbReference type="PROSITE" id="PS50043">
    <property type="entry name" value="HTH_LUXR_2"/>
    <property type="match status" value="1"/>
</dbReference>
<dbReference type="InterPro" id="IPR036388">
    <property type="entry name" value="WH-like_DNA-bd_sf"/>
</dbReference>
<dbReference type="InterPro" id="IPR027417">
    <property type="entry name" value="P-loop_NTPase"/>
</dbReference>
<dbReference type="PANTHER" id="PTHR47691:SF3">
    <property type="entry name" value="HTH-TYPE TRANSCRIPTIONAL REGULATOR RV0890C-RELATED"/>
    <property type="match status" value="1"/>
</dbReference>
<name>A0A345NKW6_9MICO</name>
<evidence type="ECO:0000313" key="3">
    <source>
        <dbReference type="EMBL" id="AXH95674.1"/>
    </source>
</evidence>
<dbReference type="PRINTS" id="PR00038">
    <property type="entry name" value="HTHLUXR"/>
</dbReference>
<gene>
    <name evidence="3" type="ORF">DV701_05655</name>
</gene>
<protein>
    <recommendedName>
        <fullName evidence="2">HTH luxR-type domain-containing protein</fullName>
    </recommendedName>
</protein>
<dbReference type="Pfam" id="PF00196">
    <property type="entry name" value="GerE"/>
    <property type="match status" value="1"/>
</dbReference>
<reference evidence="3 4" key="1">
    <citation type="submission" date="2018-07" db="EMBL/GenBank/DDBJ databases">
        <title>Complete genome sequencing of Ornithinimicrobium sp. AMA3305.</title>
        <authorList>
            <person name="Bae J.-W."/>
        </authorList>
    </citation>
    <scope>NUCLEOTIDE SEQUENCE [LARGE SCALE GENOMIC DNA]</scope>
    <source>
        <strain evidence="3 4">AMA3305</strain>
    </source>
</reference>
<dbReference type="SMART" id="SM00421">
    <property type="entry name" value="HTH_LUXR"/>
    <property type="match status" value="1"/>
</dbReference>
<dbReference type="InterPro" id="IPR000792">
    <property type="entry name" value="Tscrpt_reg_LuxR_C"/>
</dbReference>
<organism evidence="3 4">
    <name type="scientific">Ornithinimicrobium avium</name>
    <dbReference type="NCBI Taxonomy" id="2283195"/>
    <lineage>
        <taxon>Bacteria</taxon>
        <taxon>Bacillati</taxon>
        <taxon>Actinomycetota</taxon>
        <taxon>Actinomycetes</taxon>
        <taxon>Micrococcales</taxon>
        <taxon>Ornithinimicrobiaceae</taxon>
        <taxon>Ornithinimicrobium</taxon>
    </lineage>
</organism>
<feature type="region of interest" description="Disordered" evidence="1">
    <location>
        <begin position="718"/>
        <end position="748"/>
    </location>
</feature>
<evidence type="ECO:0000256" key="1">
    <source>
        <dbReference type="SAM" id="MobiDB-lite"/>
    </source>
</evidence>
<dbReference type="SUPFAM" id="SSF52540">
    <property type="entry name" value="P-loop containing nucleoside triphosphate hydrolases"/>
    <property type="match status" value="1"/>
</dbReference>
<dbReference type="Proteomes" id="UP000253790">
    <property type="component" value="Chromosome"/>
</dbReference>
<dbReference type="PROSITE" id="PS00622">
    <property type="entry name" value="HTH_LUXR_1"/>
    <property type="match status" value="1"/>
</dbReference>
<dbReference type="GO" id="GO:0006355">
    <property type="term" value="P:regulation of DNA-templated transcription"/>
    <property type="evidence" value="ECO:0007669"/>
    <property type="project" value="InterPro"/>
</dbReference>
<evidence type="ECO:0000259" key="2">
    <source>
        <dbReference type="PROSITE" id="PS50043"/>
    </source>
</evidence>
<dbReference type="SUPFAM" id="SSF46894">
    <property type="entry name" value="C-terminal effector domain of the bipartite response regulators"/>
    <property type="match status" value="1"/>
</dbReference>
<evidence type="ECO:0000313" key="4">
    <source>
        <dbReference type="Proteomes" id="UP000253790"/>
    </source>
</evidence>
<dbReference type="GO" id="GO:0003677">
    <property type="term" value="F:DNA binding"/>
    <property type="evidence" value="ECO:0007669"/>
    <property type="project" value="InterPro"/>
</dbReference>
<dbReference type="Gene3D" id="1.10.10.10">
    <property type="entry name" value="Winged helix-like DNA-binding domain superfamily/Winged helix DNA-binding domain"/>
    <property type="match status" value="1"/>
</dbReference>
<accession>A0A345NKW6</accession>
<dbReference type="CDD" id="cd06170">
    <property type="entry name" value="LuxR_C_like"/>
    <property type="match status" value="1"/>
</dbReference>
<sequence>MRAVRLYGRDEALRSVATALGEPGSLVTITGLPGSGRTSVARAAVEVAGPEHHRVEGRRTTLPGALRAALEVVPPAGLVLVDDADHVTGAREVVRHLRDAQPGRRVLLVSRTPSGLADEVVVRLAPLEAPDPTEDPDVLRHHPAVQIFLDVASRTGTAAEMEDAAIGHVARICGALGGLPGAISLVAARTATYSPATLVSLLAREPGRLLRARAVAGQDDTHDLFAAVALSISLVEPGERALLEDLAVFHGPVGIEALAEVCGRAEVVDELSALVDVHLVEPHHDQRGSRFSLPPLLRGHLGGTADGTADGTAYSPSSPQLLGRHRRWARRVAEEAVALERAGRPTAARELVAPLEEDLEAALGRALRHRDASDASVLLLALLPVRAGRGTTPEVLGLTGTVLDLCAGTEGAGMSDPSDVLVLTAWRELLRAESAESPAATTAAADALAEVRERARSLGERALLEITCLAVQAARSMVERTRLEEWAHEGRRLAERLGDEVRLSRLETWCGMFAHQRGDFVAAARWARQALERSHHLDDPALVLRPSILLRGLPTEHGRPHDLPSLDQLVRLAHDCGDLAVLDWLEPTAAFGALTADDPARAAEHCATTLRRVRTHGTRQRSGPPLLCLFLLAVRTGDLQWAWRLRGILLHHDALLRPSLPLLVADAYDRAVRGLDTAAATHPEASTHLAWGGRLDLDEAIDAALDYAAQVRRTSPAVPASRPLLGREREPARPGEVSASSRSGHELTGHELTGRELDVLARLVSGGTNRDISVDLGISAKTVMHHTSAIYRKLRVRGRAEAVAWYLRHFSDDTGWEVSEGLHLVRGKAEA</sequence>
<dbReference type="InterPro" id="IPR016032">
    <property type="entry name" value="Sig_transdc_resp-reg_C-effctor"/>
</dbReference>
<dbReference type="PANTHER" id="PTHR47691">
    <property type="entry name" value="REGULATOR-RELATED"/>
    <property type="match status" value="1"/>
</dbReference>